<dbReference type="InterPro" id="IPR005821">
    <property type="entry name" value="Ion_trans_dom"/>
</dbReference>
<dbReference type="Gene3D" id="2.60.120.10">
    <property type="entry name" value="Jelly Rolls"/>
    <property type="match status" value="3"/>
</dbReference>
<keyword evidence="2" id="KW-0813">Transport</keyword>
<evidence type="ECO:0000256" key="5">
    <source>
        <dbReference type="ARBA" id="ARBA00023065"/>
    </source>
</evidence>
<evidence type="ECO:0000256" key="7">
    <source>
        <dbReference type="ARBA" id="ARBA00023286"/>
    </source>
</evidence>
<keyword evidence="7" id="KW-1071">Ligand-gated ion channel</keyword>
<dbReference type="EMBL" id="QXGE01001343">
    <property type="protein sequence ID" value="KAE9293962.1"/>
    <property type="molecule type" value="Genomic_DNA"/>
</dbReference>
<feature type="transmembrane region" description="Helical" evidence="10">
    <location>
        <begin position="218"/>
        <end position="234"/>
    </location>
</feature>
<sequence>MAMLLRQRGRTGSSELMMAENHNAFDPSSRFIRTCQQLRLAAILFELAVIPFLAAFHPEATRSQLVAVYVCELLFCADIYVQLNTGYYENGNVLRDARKARRKYLSSPAFLADLLALAPLSVVLPSSTTGSRSIALLEMHKLVRMWRLPALASNLDDLYARHFTSLKLTKVLGFTLMLTHFVACGRFSFGYDHPASGEEPNHWLPHAPHDGHHTIRRQYLMSLFWAFGLLTGGFEGELPRYNAEFAFTIVVGLCGFTLFTSLCATFFLLSKCESGDAELAEARVHQFQHILAFHRVPVQLQAQAVDYLQRYHTQAEANDREAARRLCPSISVDIQVELLEATVALVPVFAGCDSLFIRAVTRLLELVALPARVALFRAGDHGDAMYIVHTGVLHTVVGGVKVRELRKGSFVGEVAVFARQPRTATVITTTYCTLYRLSRADADKLLEGYPQYAKVINHTVAEMLHKSSTVDMISQPPADNFGEDQEPKPNEAEAYFRLTSRHKLMLLGVLFVMLYHIVACLYFSTTYIDGFSSGENQWLPSEDVYLLRLNTTHFGTISGTALPADMGRMVEPTSDTEYGAALIFMLSGFFITAIVVDHVQKGFTASALEQKEFFAARARFQRFLKRQNAPFSIHLRVNSFLDFWWSAHRGAIIDELLEDLPAAIKRDVVRSICTPAMDSLEMLCATTSNPEHEGATPVEESSGPTILEQLEDIFLDNIKFVLYGQGEIIYRRGDYASGLFFLLEGKGRYLRSVYFAIDMAALLPLFILNWTLTSPRLEVLNINKMLRYFKGSSQFRTLETKYVKLTTELRLLKLVYYSFLASHMFGCIWFDFAAHRSGVHIVMSGGNDWLPNFGSSLWVPYQSLESAARGLQYLASIFWSYGLMSNSSQGELPKTVGECIFSVVVMTTGFFLFAYVVGHISDVIELQDSENRHFVAKLSSLRQLLRHFDLPPRVEEKFKEYFFFKRFHSITQEHVLERVLPPSLVVDMRMFQLQPMIVKVAFLVGMEDSVTRMLVSLFTQVLFVKDEFICHFGEEGSEMFFIYTGVLDIYIPLLPHAGATSAGGAVVFPTAPSGARVSLSGLRKVNEITAGSYFGEAALFTNTPRNAFVKANTSCILYKLSRHSLELVFVRYPEWQQKVLRIVKIQQQQQRLQRLAYEAQAPDGGPSNRRRGLRRTASRMDLVNARAENIEQLLLSHRKGPNSTDDAPRRLRTWIIQQWRKLQAATLVVRWVVPALRSLQAIAKQLAHGAEIQSPFYLQWMRLVSICTVYVAVLVPYRLTYDSLDRWNVIPVCLRIGEALCEVVFWLDIWFQFHMRANQAAMELYEQDQLVGYKRERLALDLAATFPLDHFATSFSSGPSRLSLCKWLRLNRCLKVANVVYYRNEITRRSVSYEVNRAQTLWLLYLLAMFWTSCAYFAVSIYDGFGTEWQNWLPSSVLDSDDPSPELLMLRLFRGLAFAVTAFVKKSRTFVPASQLNFAFTIVISFIGQLIMALMIAEMANVFLLYIDNEVQFRKNHLIVERSLTRWKVSTALKQRADNFLTSWWSSHAGVDYQLIFEDLPASVRTEGIMVIAKQPLSLFMYRVFRPLIRGGVHSDGDVDSGNGNKDEDKTEEKGEGAEEAEKPDYGVTFHLANLTYSIAKCLRFEGYPRGEAVIVEGSVCKTMYFVVRGSLLSKSVSNPLMYPASRYRGGDYFGEIGLLGHSVSLMTVTSIRACDLFVLKSEHLLQVLKSHPYFSLVLATAQLAVQQKKSTTEFVTEWFNSNDDDGEEIESSDSSENDSDDGEEEDEDEVDEASANGGIVTEDTTLRRRSQQLRRALRGASPEVMEAWEDTFELFMEMLVPKGSISTT</sequence>
<dbReference type="SUPFAM" id="SSF51206">
    <property type="entry name" value="cAMP-binding domain-like"/>
    <property type="match status" value="4"/>
</dbReference>
<dbReference type="Pfam" id="PF00520">
    <property type="entry name" value="Ion_trans"/>
    <property type="match status" value="2"/>
</dbReference>
<dbReference type="CDD" id="cd00038">
    <property type="entry name" value="CAP_ED"/>
    <property type="match status" value="3"/>
</dbReference>
<dbReference type="Proteomes" id="UP000437068">
    <property type="component" value="Unassembled WGS sequence"/>
</dbReference>
<dbReference type="InterPro" id="IPR050866">
    <property type="entry name" value="CNG_cation_channel"/>
</dbReference>
<evidence type="ECO:0000256" key="9">
    <source>
        <dbReference type="SAM" id="MobiDB-lite"/>
    </source>
</evidence>
<feature type="domain" description="Cyclic nucleotide-binding" evidence="11">
    <location>
        <begin position="1002"/>
        <end position="1138"/>
    </location>
</feature>
<dbReference type="Pfam" id="PF00027">
    <property type="entry name" value="cNMP_binding"/>
    <property type="match status" value="3"/>
</dbReference>
<evidence type="ECO:0000256" key="6">
    <source>
        <dbReference type="ARBA" id="ARBA00023136"/>
    </source>
</evidence>
<comment type="subcellular location">
    <subcellularLocation>
        <location evidence="1">Membrane</location>
        <topology evidence="1">Multi-pass membrane protein</topology>
    </subcellularLocation>
</comment>
<evidence type="ECO:0000259" key="11">
    <source>
        <dbReference type="PROSITE" id="PS50042"/>
    </source>
</evidence>
<feature type="domain" description="Cyclic nucleotide-binding" evidence="11">
    <location>
        <begin position="714"/>
        <end position="746"/>
    </location>
</feature>
<gene>
    <name evidence="12" type="ORF">PF001_g18011</name>
</gene>
<keyword evidence="3 10" id="KW-0812">Transmembrane</keyword>
<feature type="transmembrane region" description="Helical" evidence="10">
    <location>
        <begin position="504"/>
        <end position="524"/>
    </location>
</feature>
<dbReference type="GO" id="GO:0016020">
    <property type="term" value="C:membrane"/>
    <property type="evidence" value="ECO:0007669"/>
    <property type="project" value="UniProtKB-SubCell"/>
</dbReference>
<dbReference type="SUPFAM" id="SSF81324">
    <property type="entry name" value="Voltage-gated potassium channels"/>
    <property type="match status" value="3"/>
</dbReference>
<evidence type="ECO:0000256" key="10">
    <source>
        <dbReference type="SAM" id="Phobius"/>
    </source>
</evidence>
<feature type="compositionally biased region" description="Acidic residues" evidence="9">
    <location>
        <begin position="1763"/>
        <end position="1793"/>
    </location>
</feature>
<dbReference type="PANTHER" id="PTHR45638">
    <property type="entry name" value="CYCLIC NUCLEOTIDE-GATED CATION CHANNEL SUBUNIT A"/>
    <property type="match status" value="1"/>
</dbReference>
<dbReference type="PROSITE" id="PS00888">
    <property type="entry name" value="CNMP_BINDING_1"/>
    <property type="match status" value="1"/>
</dbReference>
<feature type="transmembrane region" description="Helical" evidence="10">
    <location>
        <begin position="578"/>
        <end position="596"/>
    </location>
</feature>
<evidence type="ECO:0000313" key="12">
    <source>
        <dbReference type="EMBL" id="KAE9293962.1"/>
    </source>
</evidence>
<feature type="transmembrane region" description="Helical" evidence="10">
    <location>
        <begin position="1447"/>
        <end position="1464"/>
    </location>
</feature>
<keyword evidence="6 10" id="KW-0472">Membrane</keyword>
<dbReference type="GO" id="GO:0044877">
    <property type="term" value="F:protein-containing complex binding"/>
    <property type="evidence" value="ECO:0007669"/>
    <property type="project" value="TreeGrafter"/>
</dbReference>
<dbReference type="SMART" id="SM00100">
    <property type="entry name" value="cNMP"/>
    <property type="match status" value="3"/>
</dbReference>
<evidence type="ECO:0000256" key="1">
    <source>
        <dbReference type="ARBA" id="ARBA00004141"/>
    </source>
</evidence>
<protein>
    <recommendedName>
        <fullName evidence="11">Cyclic nucleotide-binding domain-containing protein</fullName>
    </recommendedName>
</protein>
<evidence type="ECO:0000256" key="3">
    <source>
        <dbReference type="ARBA" id="ARBA00022692"/>
    </source>
</evidence>
<dbReference type="GO" id="GO:0005221">
    <property type="term" value="F:intracellularly cyclic nucleotide-activated monoatomic cation channel activity"/>
    <property type="evidence" value="ECO:0007669"/>
    <property type="project" value="InterPro"/>
</dbReference>
<reference evidence="12 13" key="1">
    <citation type="submission" date="2018-08" db="EMBL/GenBank/DDBJ databases">
        <title>Genomic investigation of the strawberry pathogen Phytophthora fragariae indicates pathogenicity is determined by transcriptional variation in three key races.</title>
        <authorList>
            <person name="Adams T.M."/>
            <person name="Armitage A.D."/>
            <person name="Sobczyk M.K."/>
            <person name="Bates H.J."/>
            <person name="Dunwell J.M."/>
            <person name="Nellist C.F."/>
            <person name="Harrison R.J."/>
        </authorList>
    </citation>
    <scope>NUCLEOTIDE SEQUENCE [LARGE SCALE GENOMIC DNA]</scope>
    <source>
        <strain evidence="12 13">A4</strain>
    </source>
</reference>
<feature type="region of interest" description="Disordered" evidence="9">
    <location>
        <begin position="1596"/>
        <end position="1621"/>
    </location>
</feature>
<proteinExistence type="predicted"/>
<accession>A0A6A4CYK6</accession>
<evidence type="ECO:0000313" key="13">
    <source>
        <dbReference type="Proteomes" id="UP000437068"/>
    </source>
</evidence>
<dbReference type="Gene3D" id="1.10.287.630">
    <property type="entry name" value="Helix hairpin bin"/>
    <property type="match status" value="2"/>
</dbReference>
<evidence type="ECO:0000256" key="8">
    <source>
        <dbReference type="ARBA" id="ARBA00023303"/>
    </source>
</evidence>
<feature type="domain" description="Cyclic nucleotide-binding" evidence="11">
    <location>
        <begin position="1639"/>
        <end position="1729"/>
    </location>
</feature>
<keyword evidence="5" id="KW-0406">Ion transport</keyword>
<feature type="region of interest" description="Disordered" evidence="9">
    <location>
        <begin position="1760"/>
        <end position="1823"/>
    </location>
</feature>
<dbReference type="PROSITE" id="PS00889">
    <property type="entry name" value="CNMP_BINDING_2"/>
    <property type="match status" value="1"/>
</dbReference>
<feature type="transmembrane region" description="Helical" evidence="10">
    <location>
        <begin position="753"/>
        <end position="772"/>
    </location>
</feature>
<feature type="compositionally biased region" description="Basic and acidic residues" evidence="9">
    <location>
        <begin position="1605"/>
        <end position="1621"/>
    </location>
</feature>
<feature type="transmembrane region" description="Helical" evidence="10">
    <location>
        <begin position="1402"/>
        <end position="1422"/>
    </location>
</feature>
<keyword evidence="8" id="KW-0407">Ion channel</keyword>
<dbReference type="InterPro" id="IPR018488">
    <property type="entry name" value="cNMP-bd_CS"/>
</dbReference>
<dbReference type="PANTHER" id="PTHR45638:SF11">
    <property type="entry name" value="CYCLIC NUCLEOTIDE-GATED CATION CHANNEL SUBUNIT A"/>
    <property type="match status" value="1"/>
</dbReference>
<dbReference type="Gene3D" id="1.10.287.70">
    <property type="match status" value="3"/>
</dbReference>
<organism evidence="12 13">
    <name type="scientific">Phytophthora fragariae</name>
    <dbReference type="NCBI Taxonomy" id="53985"/>
    <lineage>
        <taxon>Eukaryota</taxon>
        <taxon>Sar</taxon>
        <taxon>Stramenopiles</taxon>
        <taxon>Oomycota</taxon>
        <taxon>Peronosporomycetes</taxon>
        <taxon>Peronosporales</taxon>
        <taxon>Peronosporaceae</taxon>
        <taxon>Phytophthora</taxon>
    </lineage>
</organism>
<feature type="transmembrane region" description="Helical" evidence="10">
    <location>
        <begin position="38"/>
        <end position="57"/>
    </location>
</feature>
<dbReference type="InterPro" id="IPR018490">
    <property type="entry name" value="cNMP-bd_dom_sf"/>
</dbReference>
<dbReference type="InterPro" id="IPR000595">
    <property type="entry name" value="cNMP-bd_dom"/>
</dbReference>
<evidence type="ECO:0000256" key="2">
    <source>
        <dbReference type="ARBA" id="ARBA00022448"/>
    </source>
</evidence>
<feature type="compositionally biased region" description="Basic residues" evidence="9">
    <location>
        <begin position="1808"/>
        <end position="1818"/>
    </location>
</feature>
<feature type="transmembrane region" description="Helical" evidence="10">
    <location>
        <begin position="1257"/>
        <end position="1277"/>
    </location>
</feature>
<keyword evidence="4 10" id="KW-1133">Transmembrane helix</keyword>
<feature type="transmembrane region" description="Helical" evidence="10">
    <location>
        <begin position="63"/>
        <end position="83"/>
    </location>
</feature>
<evidence type="ECO:0000256" key="4">
    <source>
        <dbReference type="ARBA" id="ARBA00022989"/>
    </source>
</evidence>
<feature type="transmembrane region" description="Helical" evidence="10">
    <location>
        <begin position="1476"/>
        <end position="1507"/>
    </location>
</feature>
<dbReference type="PROSITE" id="PS50042">
    <property type="entry name" value="CNMP_BINDING_3"/>
    <property type="match status" value="4"/>
</dbReference>
<comment type="caution">
    <text evidence="12">The sequence shown here is derived from an EMBL/GenBank/DDBJ whole genome shotgun (WGS) entry which is preliminary data.</text>
</comment>
<feature type="transmembrane region" description="Helical" evidence="10">
    <location>
        <begin position="246"/>
        <end position="269"/>
    </location>
</feature>
<dbReference type="InterPro" id="IPR014710">
    <property type="entry name" value="RmlC-like_jellyroll"/>
</dbReference>
<feature type="domain" description="Cyclic nucleotide-binding" evidence="11">
    <location>
        <begin position="348"/>
        <end position="446"/>
    </location>
</feature>
<name>A0A6A4CYK6_9STRA</name>